<evidence type="ECO:0000313" key="27">
    <source>
        <dbReference type="EMBL" id="CDS19899.1"/>
    </source>
</evidence>
<dbReference type="SMART" id="SM00004">
    <property type="entry name" value="NL"/>
    <property type="match status" value="2"/>
</dbReference>
<dbReference type="InterPro" id="IPR011656">
    <property type="entry name" value="Notch_NODP_dom"/>
</dbReference>
<reference evidence="27 28" key="1">
    <citation type="journal article" date="2013" name="Nature">
        <title>The genomes of four tapeworm species reveal adaptations to parasitism.</title>
        <authorList>
            <person name="Tsai I.J."/>
            <person name="Zarowiecki M."/>
            <person name="Holroyd N."/>
            <person name="Garciarrubio A."/>
            <person name="Sanchez-Flores A."/>
            <person name="Brooks K.L."/>
            <person name="Tracey A."/>
            <person name="Bobes R.J."/>
            <person name="Fragoso G."/>
            <person name="Sciutto E."/>
            <person name="Aslett M."/>
            <person name="Beasley H."/>
            <person name="Bennett H.M."/>
            <person name="Cai J."/>
            <person name="Camicia F."/>
            <person name="Clark R."/>
            <person name="Cucher M."/>
            <person name="De Silva N."/>
            <person name="Day T.A."/>
            <person name="Deplazes P."/>
            <person name="Estrada K."/>
            <person name="Fernandez C."/>
            <person name="Holland P.W."/>
            <person name="Hou J."/>
            <person name="Hu S."/>
            <person name="Huckvale T."/>
            <person name="Hung S.S."/>
            <person name="Kamenetzky L."/>
            <person name="Keane J.A."/>
            <person name="Kiss F."/>
            <person name="Koziol U."/>
            <person name="Lambert O."/>
            <person name="Liu K."/>
            <person name="Luo X."/>
            <person name="Luo Y."/>
            <person name="Macchiaroli N."/>
            <person name="Nichol S."/>
            <person name="Paps J."/>
            <person name="Parkinson J."/>
            <person name="Pouchkina-Stantcheva N."/>
            <person name="Riddiford N."/>
            <person name="Rosenzvit M."/>
            <person name="Salinas G."/>
            <person name="Wasmuth J.D."/>
            <person name="Zamanian M."/>
            <person name="Zheng Y."/>
            <person name="Cai X."/>
            <person name="Soberon X."/>
            <person name="Olson P.D."/>
            <person name="Laclette J.P."/>
            <person name="Brehm K."/>
            <person name="Berriman M."/>
            <person name="Garciarrubio A."/>
            <person name="Bobes R.J."/>
            <person name="Fragoso G."/>
            <person name="Sanchez-Flores A."/>
            <person name="Estrada K."/>
            <person name="Cevallos M.A."/>
            <person name="Morett E."/>
            <person name="Gonzalez V."/>
            <person name="Portillo T."/>
            <person name="Ochoa-Leyva A."/>
            <person name="Jose M.V."/>
            <person name="Sciutto E."/>
            <person name="Landa A."/>
            <person name="Jimenez L."/>
            <person name="Valdes V."/>
            <person name="Carrero J.C."/>
            <person name="Larralde C."/>
            <person name="Morales-Montor J."/>
            <person name="Limon-Lason J."/>
            <person name="Soberon X."/>
            <person name="Laclette J.P."/>
        </authorList>
    </citation>
    <scope>NUCLEOTIDE SEQUENCE [LARGE SCALE GENOMIC DNA]</scope>
</reference>
<keyword evidence="5 23" id="KW-0812">Transmembrane</keyword>
<dbReference type="PRINTS" id="PR01983">
    <property type="entry name" value="NOTCH"/>
</dbReference>
<dbReference type="InterPro" id="IPR001881">
    <property type="entry name" value="EGF-like_Ca-bd_dom"/>
</dbReference>
<dbReference type="PROSITE" id="PS50297">
    <property type="entry name" value="ANK_REP_REGION"/>
    <property type="match status" value="3"/>
</dbReference>
<feature type="disulfide bond" evidence="21">
    <location>
        <begin position="68"/>
        <end position="77"/>
    </location>
</feature>
<evidence type="ECO:0000256" key="18">
    <source>
        <dbReference type="ARBA" id="ARBA00023180"/>
    </source>
</evidence>
<keyword evidence="4 21" id="KW-0245">EGF-like domain</keyword>
<feature type="signal peptide" evidence="24">
    <location>
        <begin position="1"/>
        <end position="38"/>
    </location>
</feature>
<accession>A0A068WIJ3</accession>
<evidence type="ECO:0000256" key="14">
    <source>
        <dbReference type="ARBA" id="ARBA00023136"/>
    </source>
</evidence>
<dbReference type="GO" id="GO:0005634">
    <property type="term" value="C:nucleus"/>
    <property type="evidence" value="ECO:0007669"/>
    <property type="project" value="UniProtKB-SubCell"/>
</dbReference>
<keyword evidence="11 23" id="KW-1133">Transmembrane helix</keyword>
<evidence type="ECO:0000256" key="13">
    <source>
        <dbReference type="ARBA" id="ARBA00023043"/>
    </source>
</evidence>
<dbReference type="Proteomes" id="UP000492820">
    <property type="component" value="Unassembled WGS sequence"/>
</dbReference>
<dbReference type="SUPFAM" id="SSF57196">
    <property type="entry name" value="EGF/Laminin"/>
    <property type="match status" value="13"/>
</dbReference>
<feature type="domain" description="EGF-like" evidence="25">
    <location>
        <begin position="990"/>
        <end position="1027"/>
    </location>
</feature>
<evidence type="ECO:0000259" key="26">
    <source>
        <dbReference type="PROSITE" id="PS50258"/>
    </source>
</evidence>
<dbReference type="FunFam" id="2.10.25.10:FF:000247">
    <property type="entry name" value="Delta/notch like EGF repeat containing"/>
    <property type="match status" value="1"/>
</dbReference>
<feature type="domain" description="EGF-like" evidence="25">
    <location>
        <begin position="950"/>
        <end position="987"/>
    </location>
</feature>
<dbReference type="SUPFAM" id="SSF57184">
    <property type="entry name" value="Growth factor receptor domain"/>
    <property type="match status" value="2"/>
</dbReference>
<feature type="domain" description="EGF-like" evidence="25">
    <location>
        <begin position="750"/>
        <end position="786"/>
    </location>
</feature>
<evidence type="ECO:0000256" key="23">
    <source>
        <dbReference type="SAM" id="Phobius"/>
    </source>
</evidence>
<keyword evidence="14 23" id="KW-0472">Membrane</keyword>
<feature type="compositionally biased region" description="Polar residues" evidence="22">
    <location>
        <begin position="2126"/>
        <end position="2147"/>
    </location>
</feature>
<proteinExistence type="inferred from homology"/>
<dbReference type="FunFam" id="2.10.25.10:FF:000109">
    <property type="entry name" value="Notch homolog 4, [Drosophila]"/>
    <property type="match status" value="1"/>
</dbReference>
<dbReference type="EMBL" id="LK028580">
    <property type="protein sequence ID" value="CDS19899.1"/>
    <property type="molecule type" value="Genomic_DNA"/>
</dbReference>
<dbReference type="PROSITE" id="PS00022">
    <property type="entry name" value="EGF_1"/>
    <property type="match status" value="19"/>
</dbReference>
<feature type="domain" description="EGF-like" evidence="25">
    <location>
        <begin position="631"/>
        <end position="667"/>
    </location>
</feature>
<dbReference type="Pfam" id="PF12661">
    <property type="entry name" value="hEGF"/>
    <property type="match status" value="5"/>
</dbReference>
<dbReference type="SMART" id="SM00248">
    <property type="entry name" value="ANK"/>
    <property type="match status" value="5"/>
</dbReference>
<feature type="region of interest" description="Disordered" evidence="22">
    <location>
        <begin position="2074"/>
        <end position="2157"/>
    </location>
</feature>
<feature type="repeat" description="ANK" evidence="20">
    <location>
        <begin position="1662"/>
        <end position="1694"/>
    </location>
</feature>
<evidence type="ECO:0000313" key="29">
    <source>
        <dbReference type="WBParaSite" id="EgrG_000208200"/>
    </source>
</evidence>
<dbReference type="GO" id="GO:0030154">
    <property type="term" value="P:cell differentiation"/>
    <property type="evidence" value="ECO:0007669"/>
    <property type="project" value="UniProtKB-KW"/>
</dbReference>
<evidence type="ECO:0000256" key="15">
    <source>
        <dbReference type="ARBA" id="ARBA00023157"/>
    </source>
</evidence>
<feature type="domain" description="EGF-like" evidence="25">
    <location>
        <begin position="236"/>
        <end position="272"/>
    </location>
</feature>
<dbReference type="PROSITE" id="PS00010">
    <property type="entry name" value="ASX_HYDROXYL"/>
    <property type="match status" value="6"/>
</dbReference>
<dbReference type="Pfam" id="PF23106">
    <property type="entry name" value="EGF_Teneurin"/>
    <property type="match status" value="1"/>
</dbReference>
<dbReference type="CDD" id="cd00053">
    <property type="entry name" value="EGF"/>
    <property type="match status" value="1"/>
</dbReference>
<keyword evidence="9" id="KW-0106">Calcium</keyword>
<feature type="domain" description="EGF-like" evidence="25">
    <location>
        <begin position="498"/>
        <end position="538"/>
    </location>
</feature>
<feature type="disulfide bond" evidence="21">
    <location>
        <begin position="107"/>
        <end position="116"/>
    </location>
</feature>
<dbReference type="PROSITE" id="PS50258">
    <property type="entry name" value="LNR"/>
    <property type="match status" value="1"/>
</dbReference>
<dbReference type="Gene3D" id="3.30.300.320">
    <property type="match status" value="1"/>
</dbReference>
<feature type="domain" description="EGF-like" evidence="25">
    <location>
        <begin position="39"/>
        <end position="78"/>
    </location>
</feature>
<dbReference type="PANTHER" id="PTHR12916">
    <property type="entry name" value="CYTOCHROME C OXIDASE POLYPEPTIDE VIC-2"/>
    <property type="match status" value="1"/>
</dbReference>
<evidence type="ECO:0000256" key="2">
    <source>
        <dbReference type="ARBA" id="ARBA00004251"/>
    </source>
</evidence>
<feature type="disulfide bond" evidence="21">
    <location>
        <begin position="977"/>
        <end position="986"/>
    </location>
</feature>
<comment type="caution">
    <text evidence="21">Lacks conserved residue(s) required for the propagation of feature annotation.</text>
</comment>
<feature type="disulfide bond" evidence="21">
    <location>
        <begin position="224"/>
        <end position="233"/>
    </location>
</feature>
<feature type="domain" description="EGF-like" evidence="25">
    <location>
        <begin position="274"/>
        <end position="310"/>
    </location>
</feature>
<dbReference type="InterPro" id="IPR035993">
    <property type="entry name" value="Notch-like_dom_sf"/>
</dbReference>
<feature type="domain" description="EGF-like" evidence="25">
    <location>
        <begin position="460"/>
        <end position="496"/>
    </location>
</feature>
<evidence type="ECO:0000256" key="24">
    <source>
        <dbReference type="SAM" id="SignalP"/>
    </source>
</evidence>
<dbReference type="InterPro" id="IPR000152">
    <property type="entry name" value="EGF-type_Asp/Asn_hydroxyl_site"/>
</dbReference>
<feature type="chain" id="PRO_5035983416" evidence="24">
    <location>
        <begin position="39"/>
        <end position="2222"/>
    </location>
</feature>
<evidence type="ECO:0000256" key="10">
    <source>
        <dbReference type="ARBA" id="ARBA00022976"/>
    </source>
</evidence>
<organism evidence="27">
    <name type="scientific">Echinococcus granulosus</name>
    <name type="common">Hydatid tapeworm</name>
    <dbReference type="NCBI Taxonomy" id="6210"/>
    <lineage>
        <taxon>Eukaryota</taxon>
        <taxon>Metazoa</taxon>
        <taxon>Spiralia</taxon>
        <taxon>Lophotrochozoa</taxon>
        <taxon>Platyhelminthes</taxon>
        <taxon>Cestoda</taxon>
        <taxon>Eucestoda</taxon>
        <taxon>Cyclophyllidea</taxon>
        <taxon>Taeniidae</taxon>
        <taxon>Echinococcus</taxon>
        <taxon>Echinococcus granulosus group</taxon>
    </lineage>
</organism>
<evidence type="ECO:0000256" key="22">
    <source>
        <dbReference type="SAM" id="MobiDB-lite"/>
    </source>
</evidence>
<feature type="disulfide bond" evidence="21">
    <location>
        <begin position="736"/>
        <end position="745"/>
    </location>
</feature>
<evidence type="ECO:0000256" key="3">
    <source>
        <dbReference type="ARBA" id="ARBA00005847"/>
    </source>
</evidence>
<dbReference type="Gene3D" id="2.10.25.10">
    <property type="entry name" value="Laminin"/>
    <property type="match status" value="21"/>
</dbReference>
<evidence type="ECO:0000313" key="28">
    <source>
        <dbReference type="Proteomes" id="UP000492820"/>
    </source>
</evidence>
<feature type="disulfide bond" evidence="21">
    <location>
        <begin position="262"/>
        <end position="271"/>
    </location>
</feature>
<feature type="disulfide bond" evidence="21">
    <location>
        <begin position="186"/>
        <end position="195"/>
    </location>
</feature>
<feature type="domain" description="EGF-like" evidence="25">
    <location>
        <begin position="710"/>
        <end position="746"/>
    </location>
</feature>
<dbReference type="SUPFAM" id="SSF90193">
    <property type="entry name" value="Notch domain"/>
    <property type="match status" value="2"/>
</dbReference>
<feature type="transmembrane region" description="Helical" evidence="23">
    <location>
        <begin position="1400"/>
        <end position="1424"/>
    </location>
</feature>
<dbReference type="SMART" id="SM01339">
    <property type="entry name" value="NODP"/>
    <property type="match status" value="1"/>
</dbReference>
<feature type="disulfide bond" evidence="21">
    <location>
        <begin position="776"/>
        <end position="785"/>
    </location>
</feature>
<evidence type="ECO:0000256" key="8">
    <source>
        <dbReference type="ARBA" id="ARBA00022782"/>
    </source>
</evidence>
<evidence type="ECO:0000256" key="20">
    <source>
        <dbReference type="PROSITE-ProRule" id="PRU00023"/>
    </source>
</evidence>
<evidence type="ECO:0000256" key="21">
    <source>
        <dbReference type="PROSITE-ProRule" id="PRU00076"/>
    </source>
</evidence>
<evidence type="ECO:0000256" key="11">
    <source>
        <dbReference type="ARBA" id="ARBA00022989"/>
    </source>
</evidence>
<dbReference type="GO" id="GO:0005886">
    <property type="term" value="C:plasma membrane"/>
    <property type="evidence" value="ECO:0007669"/>
    <property type="project" value="UniProtKB-SubCell"/>
</dbReference>
<dbReference type="Pfam" id="PF00066">
    <property type="entry name" value="Notch"/>
    <property type="match status" value="2"/>
</dbReference>
<dbReference type="Pfam" id="PF12796">
    <property type="entry name" value="Ank_2"/>
    <property type="match status" value="2"/>
</dbReference>
<dbReference type="InterPro" id="IPR000800">
    <property type="entry name" value="Notch_dom"/>
</dbReference>
<evidence type="ECO:0000256" key="19">
    <source>
        <dbReference type="ARBA" id="ARBA00023242"/>
    </source>
</evidence>
<keyword evidence="18" id="KW-0325">Glycoprotein</keyword>
<comment type="subcellular location">
    <subcellularLocation>
        <location evidence="2">Cell membrane</location>
        <topology evidence="2">Single-pass type I membrane protein</topology>
    </subcellularLocation>
    <subcellularLocation>
        <location evidence="1">Nucleus</location>
    </subcellularLocation>
</comment>
<dbReference type="PROSITE" id="PS01186">
    <property type="entry name" value="EGF_2"/>
    <property type="match status" value="16"/>
</dbReference>
<feature type="disulfide bond" evidence="21">
    <location>
        <begin position="657"/>
        <end position="666"/>
    </location>
</feature>
<feature type="domain" description="EGF-like" evidence="25">
    <location>
        <begin position="312"/>
        <end position="348"/>
    </location>
</feature>
<dbReference type="GO" id="GO:0005509">
    <property type="term" value="F:calcium ion binding"/>
    <property type="evidence" value="ECO:0007669"/>
    <property type="project" value="InterPro"/>
</dbReference>
<dbReference type="FunFam" id="2.10.25.10:FF:000006">
    <property type="entry name" value="Versican core protein-like isoform 1"/>
    <property type="match status" value="1"/>
</dbReference>
<feature type="disulfide bond" evidence="21">
    <location>
        <begin position="528"/>
        <end position="537"/>
    </location>
</feature>
<dbReference type="SUPFAM" id="SSF48403">
    <property type="entry name" value="Ankyrin repeat"/>
    <property type="match status" value="1"/>
</dbReference>
<evidence type="ECO:0000256" key="12">
    <source>
        <dbReference type="ARBA" id="ARBA00023015"/>
    </source>
</evidence>
<dbReference type="Pfam" id="PF00008">
    <property type="entry name" value="EGF"/>
    <property type="match status" value="9"/>
</dbReference>
<evidence type="ECO:0000256" key="9">
    <source>
        <dbReference type="ARBA" id="ARBA00022837"/>
    </source>
</evidence>
<feature type="region of interest" description="Disordered" evidence="22">
    <location>
        <begin position="1943"/>
        <end position="1965"/>
    </location>
</feature>
<evidence type="ECO:0000256" key="6">
    <source>
        <dbReference type="ARBA" id="ARBA00022729"/>
    </source>
</evidence>
<dbReference type="InterPro" id="IPR013032">
    <property type="entry name" value="EGF-like_CS"/>
</dbReference>
<dbReference type="FunFam" id="2.10.25.10:FF:000472">
    <property type="entry name" value="Uncharacterized protein, isoform A"/>
    <property type="match status" value="1"/>
</dbReference>
<feature type="disulfide bond" evidence="21">
    <location>
        <begin position="1017"/>
        <end position="1026"/>
    </location>
</feature>
<dbReference type="GO" id="GO:0120025">
    <property type="term" value="C:plasma membrane bounded cell projection"/>
    <property type="evidence" value="ECO:0007669"/>
    <property type="project" value="UniProtKB-ARBA"/>
</dbReference>
<feature type="disulfide bond" evidence="21">
    <location>
        <begin position="145"/>
        <end position="154"/>
    </location>
</feature>
<evidence type="ECO:0000256" key="17">
    <source>
        <dbReference type="ARBA" id="ARBA00023163"/>
    </source>
</evidence>
<feature type="disulfide bond" evidence="21">
    <location>
        <begin position="486"/>
        <end position="495"/>
    </location>
</feature>
<name>A0A068WIJ3_ECHGR</name>
<dbReference type="InterPro" id="IPR036770">
    <property type="entry name" value="Ankyrin_rpt-contain_sf"/>
</dbReference>
<keyword evidence="15 21" id="KW-1015">Disulfide bond</keyword>
<dbReference type="GO" id="GO:0007219">
    <property type="term" value="P:Notch signaling pathway"/>
    <property type="evidence" value="ECO:0007669"/>
    <property type="project" value="UniProtKB-KW"/>
</dbReference>
<sequence>MSQILHRTRGVTPLLPFHPFLPALVLLLASLSCEIAAAAQLPCLLNPCQNGGKCEVSKDAPGGYQCICLEPYGGRNCTIENPTCIDQPCLNFGGCEDLPNQQFKCTCPPGFVGLRCEFEDPCLIKPCKNGARCFSNNLGKRECHCPAGFTGEDCSVDVNECEIEERSPCENNGFCINEPGGYRCECLNGYTGVRCEILVLNCKPNPCLNGGVCEDKGDHFECLCPRGFEGRLCETDTNDCEGSPCQNGGVCEDLVGDFRCNCPPDWKGAFCEQPMLPCDSSPCLNNGVCENTPSGYVCHCPQGFKGSRCEVDIDDCVGVSCRNGGYCVDSPNSWFCHCPVGYSGRYCELDQPVPKSGSSGSIALIDTAVATICRSGKICLHNGVCVRPTATFSAVEAFCDCPSEWYGDFCEIPVCSEDACANGARCRALLILPGNQMTPSKKEPYCECPPGFFGELCLEKVEKCKPDLCQNGGECTDATGGARCRCPPGFGGVQCERALRTCLETPCLNGAACVDTHSSSESLFTCQCSPGFQGNFCESRVACFGLDCGSHGRCEADQCICDAGWVGPRCDLPVLDSAAEPLPPPPTCDSKPCANHAQCLPSTKPAFNGQLFRCLCDTALGNFAGAFCDEDIDECSGEPCRNGGECVNTLGSFVCRCPVGFEGRVCETRVDPCDATYGPVCANGGVCIPANGRATCRCPPGFSGSRCEVEENECSRRPCLNGGVCMAFFGSYACRCPADFSGRHCERSLAFSPCSNHTCQNGGYCAGGSIVEECHCPPGFYGRYCEVTLNLCHQLLEFNLKSDTDSSSSLGRLLGSKHTLSLTAATTAFLADSATAAATTAEMLNSLHLSRTALGPCYPPGTLQCLPQRSTGDFVCQCRHGFEGRYCEQWRDFCAEAGLRLAGGGNVCLNGGHCINRPQGVEMSSSSSSKEEFFVCQCLAGFSGPRCELRTPSCDDISVCQNGGVCTSEGTRLRCICPRGLGGTFCEVDLVDECAHAGNCFNGGKCVDGLGNYTCECPPDYCGKRCELSGFACALEASADPKRWPGEAAEAQLCVLAECQRKANNGRCDPECDRFACEFDAGECLYSTQSFAIPLTTYDSRLIKALPWANCTAIHEKGIPCHLRFGDGKCDPECNSEACLFDGWDCLKEPLLLQVGTPFTGMYSPTPSIKPVEGSLILLLGVPPSQLLPKNDEKRDLQRRILDGLRDLLRVGLRIRKQPKTGAPMVYPVPLPASQMAASRLGSQKDPLWFPLETSSGVNVSINQFILDREVRGESSSNAAAKLSELLTQLTTMTDPLAKSTIPVARLRRETLDTRIGSRVFFEVQDAGCQPSGGKSCFHKVETAAQFISAALRTRRYTPPVDILSIETASPEALQQILSEEPFGGSHDETVLQRLGLPATLIYCLIGLVCGLILVSLIGVLYGIMQRRAQTQDIEPGSGYGQKNLIKKIKTTSIWYPRNSALREGRHHLSAAGGAGCGSGGIFGGFTSLAGGGTTAASPTLGVHARSRAMTTPHGTHLPLWSRERALAAAGEKIVMRSSPYPPPPAPTSTTAGYSQVGTTADVSSNTTLLMAATAQMPQIDVKAYFMSLTEHLVSGDGLTEPFNEGLMQKLEYLRNVEMHQSDASIMYRSGGGSGSTGQRHGKRSQNPSLLAQLLSSTLPETGETLLHLAARYNCASALSTLLGAGADPYAVDAQGNSVLLTAVNASAVDAARALLVSSQAAADFPRLFVACPTEDKTTALIQAVKMADIEMVELLLQTMASLIPEPAPLQMVPPGTGIAGYSSSLMQNRRPAALDPRLGYARLYHTTTSSSTATSATTMLMNSGTAEETAGGGGGLSANSFGVNAADGEGRTALHWAAVTEQPAMVQLLLRAGASHDVQTLHEETPLTLAAREGSVEACSMLLAAGANIEIADYLDRTPRQLAAQNGHTEVVQLLQVYSSASQPLHPHPTQASSNSSQQQHCARRTVPYPQPTFFQQANPPRYYQPPSVTSTVRNVYSDGPTYEKRNKFEPPDYSVCGGGESFLMQLAPTTTTMTTTATNSSSSSSAIAIATTTTATAASGEGDVSTLTTSKAYFFDQPPPPQFSGLESLKQSSPGGGGGYSGADANWKVRGQSSGPVGVAGATNGHTPSSDTESPAHWSSPSPTAISPPLAPPKMTVANSSQYQVVRGSTNNINSAACCPTGHHASYSATQPATSGSLYTVSYAPSAVANDCIKLEPRVF</sequence>
<feature type="domain" description="EGF-like" evidence="25">
    <location>
        <begin position="890"/>
        <end position="948"/>
    </location>
</feature>
<dbReference type="FunFam" id="2.10.25.10:FF:000327">
    <property type="entry name" value="neurogenic locus notch homolog protein 4"/>
    <property type="match status" value="1"/>
</dbReference>
<evidence type="ECO:0000256" key="1">
    <source>
        <dbReference type="ARBA" id="ARBA00004123"/>
    </source>
</evidence>
<feature type="disulfide bond" evidence="21">
    <location>
        <begin position="938"/>
        <end position="947"/>
    </location>
</feature>
<dbReference type="SMART" id="SM00179">
    <property type="entry name" value="EGF_CA"/>
    <property type="match status" value="15"/>
</dbReference>
<dbReference type="InterPro" id="IPR049883">
    <property type="entry name" value="NOTCH1_EGF-like"/>
</dbReference>
<reference evidence="29" key="3">
    <citation type="submission" date="2020-10" db="UniProtKB">
        <authorList>
            <consortium name="WormBaseParasite"/>
        </authorList>
    </citation>
    <scope>IDENTIFICATION</scope>
</reference>
<dbReference type="PANTHER" id="PTHR12916:SF13">
    <property type="entry name" value="SUSHI, VON WILLEBRAND FACTOR TYPE A, EGF AND PENTRAXIN DOMAIN-CONTAINING PROTEIN 1-LIKE"/>
    <property type="match status" value="1"/>
</dbReference>
<dbReference type="PROSITE" id="PS01187">
    <property type="entry name" value="EGF_CA"/>
    <property type="match status" value="3"/>
</dbReference>
<dbReference type="SMART" id="SM00181">
    <property type="entry name" value="EGF"/>
    <property type="match status" value="22"/>
</dbReference>
<keyword evidence="8" id="KW-0221">Differentiation</keyword>
<dbReference type="Pfam" id="PF07684">
    <property type="entry name" value="NODP"/>
    <property type="match status" value="1"/>
</dbReference>
<feature type="compositionally biased region" description="Polar residues" evidence="22">
    <location>
        <begin position="1951"/>
        <end position="1962"/>
    </location>
</feature>
<feature type="domain" description="EGF-like" evidence="25">
    <location>
        <begin position="584"/>
        <end position="629"/>
    </location>
</feature>
<protein>
    <submittedName>
        <fullName evidence="27 29">Neurogenic locus notch protein</fullName>
    </submittedName>
</protein>
<dbReference type="InterPro" id="IPR000742">
    <property type="entry name" value="EGF"/>
</dbReference>
<reference evidence="27" key="2">
    <citation type="submission" date="2014-06" db="EMBL/GenBank/DDBJ databases">
        <authorList>
            <person name="Aslett M."/>
        </authorList>
    </citation>
    <scope>NUCLEOTIDE SEQUENCE</scope>
</reference>
<dbReference type="InterPro" id="IPR018097">
    <property type="entry name" value="EGF_Ca-bd_CS"/>
</dbReference>
<feature type="domain" description="EGF-like" evidence="25">
    <location>
        <begin position="157"/>
        <end position="196"/>
    </location>
</feature>
<feature type="domain" description="EGF-like" evidence="25">
    <location>
        <begin position="669"/>
        <end position="708"/>
    </location>
</feature>
<dbReference type="FunFam" id="2.10.25.10:FF:000173">
    <property type="entry name" value="Neurogenic locus notch protein 2"/>
    <property type="match status" value="1"/>
</dbReference>
<keyword evidence="12" id="KW-0805">Transcription regulation</keyword>
<dbReference type="PROSITE" id="PS51257">
    <property type="entry name" value="PROKAR_LIPOPROTEIN"/>
    <property type="match status" value="1"/>
</dbReference>
<evidence type="ECO:0000256" key="5">
    <source>
        <dbReference type="ARBA" id="ARBA00022692"/>
    </source>
</evidence>
<feature type="disulfide bond" evidence="21">
    <location>
        <begin position="300"/>
        <end position="309"/>
    </location>
</feature>
<evidence type="ECO:0000259" key="25">
    <source>
        <dbReference type="PROSITE" id="PS50026"/>
    </source>
</evidence>
<comment type="similarity">
    <text evidence="3">Belongs to the NOTCH family.</text>
</comment>
<feature type="domain" description="EGF-like" evidence="25">
    <location>
        <begin position="848"/>
        <end position="888"/>
    </location>
</feature>
<dbReference type="OrthoDB" id="5953235at2759"/>
<evidence type="ECO:0000256" key="7">
    <source>
        <dbReference type="ARBA" id="ARBA00022737"/>
    </source>
</evidence>
<feature type="disulfide bond" evidence="21">
    <location>
        <begin position="338"/>
        <end position="347"/>
    </location>
</feature>
<dbReference type="WBParaSite" id="EgrG_000208200">
    <property type="protein sequence ID" value="EgrG_000208200"/>
    <property type="gene ID" value="EgrG_000208200"/>
</dbReference>
<evidence type="ECO:0000256" key="16">
    <source>
        <dbReference type="ARBA" id="ARBA00023159"/>
    </source>
</evidence>
<dbReference type="InterPro" id="IPR002110">
    <property type="entry name" value="Ankyrin_rpt"/>
</dbReference>
<feature type="repeat" description="ANK" evidence="20">
    <location>
        <begin position="1883"/>
        <end position="1915"/>
    </location>
</feature>
<dbReference type="CDD" id="cd00054">
    <property type="entry name" value="EGF_CA"/>
    <property type="match status" value="13"/>
</dbReference>
<dbReference type="InterPro" id="IPR009030">
    <property type="entry name" value="Growth_fac_rcpt_cys_sf"/>
</dbReference>
<gene>
    <name evidence="27" type="ORF">EgrG_000208200</name>
</gene>
<dbReference type="Gene3D" id="3.30.70.3310">
    <property type="match status" value="1"/>
</dbReference>
<dbReference type="GO" id="GO:0007399">
    <property type="term" value="P:nervous system development"/>
    <property type="evidence" value="ECO:0007669"/>
    <property type="project" value="UniProtKB-ARBA"/>
</dbReference>
<dbReference type="PROSITE" id="PS50088">
    <property type="entry name" value="ANK_REPEAT"/>
    <property type="match status" value="3"/>
</dbReference>
<dbReference type="PROSITE" id="PS50026">
    <property type="entry name" value="EGF_3"/>
    <property type="match status" value="20"/>
</dbReference>
<dbReference type="GO" id="GO:0005112">
    <property type="term" value="F:Notch binding"/>
    <property type="evidence" value="ECO:0007669"/>
    <property type="project" value="TreeGrafter"/>
</dbReference>
<feature type="domain" description="EGF-like" evidence="25">
    <location>
        <begin position="198"/>
        <end position="234"/>
    </location>
</feature>
<keyword evidence="19" id="KW-0539">Nucleus</keyword>
<evidence type="ECO:0000256" key="4">
    <source>
        <dbReference type="ARBA" id="ARBA00022536"/>
    </source>
</evidence>
<keyword evidence="7" id="KW-0677">Repeat</keyword>
<feature type="disulfide bond" evidence="21">
    <location>
        <begin position="448"/>
        <end position="457"/>
    </location>
</feature>
<dbReference type="FunFam" id="2.10.25.10:FF:000151">
    <property type="entry name" value="FAT atypical cadherin 4"/>
    <property type="match status" value="1"/>
</dbReference>
<keyword evidence="16" id="KW-0010">Activator</keyword>
<keyword evidence="10" id="KW-0914">Notch signaling pathway</keyword>
<feature type="disulfide bond" evidence="21">
    <location>
        <begin position="698"/>
        <end position="707"/>
    </location>
</feature>
<keyword evidence="13 20" id="KW-0040">ANK repeat</keyword>
<feature type="repeat" description="ANK" evidence="20">
    <location>
        <begin position="1850"/>
        <end position="1882"/>
    </location>
</feature>
<feature type="disulfide bond" evidence="21">
    <location>
        <begin position="878"/>
        <end position="887"/>
    </location>
</feature>
<keyword evidence="6 24" id="KW-0732">Signal</keyword>
<feature type="domain" description="LNR" evidence="26">
    <location>
        <begin position="1111"/>
        <end position="1146"/>
    </location>
</feature>
<dbReference type="Pfam" id="PF07645">
    <property type="entry name" value="EGF_CA"/>
    <property type="match status" value="1"/>
</dbReference>
<feature type="domain" description="EGF-like" evidence="25">
    <location>
        <begin position="411"/>
        <end position="458"/>
    </location>
</feature>
<feature type="domain" description="EGF-like" evidence="25">
    <location>
        <begin position="80"/>
        <end position="117"/>
    </location>
</feature>
<keyword evidence="17" id="KW-0804">Transcription</keyword>
<feature type="domain" description="EGF-like" evidence="25">
    <location>
        <begin position="118"/>
        <end position="155"/>
    </location>
</feature>
<dbReference type="Gene3D" id="1.25.40.20">
    <property type="entry name" value="Ankyrin repeat-containing domain"/>
    <property type="match status" value="1"/>
</dbReference>